<feature type="region of interest" description="Disordered" evidence="8">
    <location>
        <begin position="118"/>
        <end position="137"/>
    </location>
</feature>
<keyword evidence="9" id="KW-0732">Signal</keyword>
<dbReference type="PROSITE" id="PS00136">
    <property type="entry name" value="SUBTILASE_ASP"/>
    <property type="match status" value="1"/>
</dbReference>
<dbReference type="PRINTS" id="PR00723">
    <property type="entry name" value="SUBTILISIN"/>
</dbReference>
<dbReference type="PROSITE" id="PS51892">
    <property type="entry name" value="SUBTILASE"/>
    <property type="match status" value="1"/>
</dbReference>
<accession>A0A345HSH4</accession>
<dbReference type="Pfam" id="PF00082">
    <property type="entry name" value="Peptidase_S8"/>
    <property type="match status" value="1"/>
</dbReference>
<dbReference type="InterPro" id="IPR000209">
    <property type="entry name" value="Peptidase_S8/S53_dom"/>
</dbReference>
<keyword evidence="2 6" id="KW-0645">Protease</keyword>
<dbReference type="InterPro" id="IPR050131">
    <property type="entry name" value="Peptidase_S8_subtilisin-like"/>
</dbReference>
<dbReference type="InterPro" id="IPR023828">
    <property type="entry name" value="Peptidase_S8_Ser-AS"/>
</dbReference>
<gene>
    <name evidence="11" type="ORF">DVK44_20595</name>
</gene>
<dbReference type="InterPro" id="IPR023827">
    <property type="entry name" value="Peptidase_S8_Asp-AS"/>
</dbReference>
<feature type="active site" description="Charge relay system" evidence="5 6">
    <location>
        <position position="288"/>
    </location>
</feature>
<dbReference type="AlphaFoldDB" id="A0A345HSH4"/>
<dbReference type="PROSITE" id="PS00138">
    <property type="entry name" value="SUBTILASE_SER"/>
    <property type="match status" value="1"/>
</dbReference>
<evidence type="ECO:0000256" key="6">
    <source>
        <dbReference type="PROSITE-ProRule" id="PRU01240"/>
    </source>
</evidence>
<feature type="region of interest" description="Disordered" evidence="8">
    <location>
        <begin position="476"/>
        <end position="502"/>
    </location>
</feature>
<organism evidence="11 12">
    <name type="scientific">Streptomyces paludis</name>
    <dbReference type="NCBI Taxonomy" id="2282738"/>
    <lineage>
        <taxon>Bacteria</taxon>
        <taxon>Bacillati</taxon>
        <taxon>Actinomycetota</taxon>
        <taxon>Actinomycetes</taxon>
        <taxon>Kitasatosporales</taxon>
        <taxon>Streptomycetaceae</taxon>
        <taxon>Streptomyces</taxon>
    </lineage>
</organism>
<evidence type="ECO:0000256" key="2">
    <source>
        <dbReference type="ARBA" id="ARBA00022670"/>
    </source>
</evidence>
<dbReference type="EMBL" id="CP031194">
    <property type="protein sequence ID" value="AXG79648.1"/>
    <property type="molecule type" value="Genomic_DNA"/>
</dbReference>
<protein>
    <recommendedName>
        <fullName evidence="10">Peptidase S8/S53 domain-containing protein</fullName>
    </recommendedName>
</protein>
<feature type="active site" description="Charge relay system" evidence="5 6">
    <location>
        <position position="506"/>
    </location>
</feature>
<sequence>MLVTTQSGISTAAGSLPAGSLASASPASAASGAVPAALQGKRFTLITGDVVSVNTTKGTADIDVSAAPGREGVGFFRTRTGDDVSVVPADVAPLVASGQLDDQLFNISELGRLGLGDRTAGQEADRSTHKAGATAGATTTGTRLPLIIKHRGARLPAAARAEVAGAEIVPLTSIGSTAVSVPEDDGGDLWKALSQDAANGKAATPKATPKAGAKAAPSATAALLPAVETVWLDRPAQLTDARSTRPHAGPEITPDGDTAVSDLVGQINAKSVRAGGIDGSGVKVAVLDTGVLTSHPDLKDRVSQSANFIEWDDETATSDIDGHGTHVAGIVGGTGAASGGTYAGVAPGAEIISGRVLSGSLGQISHIIAGMEWAAEQGADIVNMSLGASGLSDGTDPWSLATDALLAKGVLPVVSAGNSGPGSYTVTPPAAAEGALSVGAAGGDGATATFSSRGPLYGDYSVKPNVKAPGVAVTSARAAGTPVGDAEREGPEGPVDDNYTRLSGTSMAAPAVAGAAALVMQAHPDWTPVQVSQALISSARGTPGESVYDEGAGLIDVQRAIDQRVSATTPAVDFGRQAWPRPAAPTTRKATFRNASDAPVTLDLSLAVRSTRGTLPSSVLSLSTNRLTVPAHGEASADVVLHDKGVRTGGTVSAVVTAKQSGGPDIGEPAVVLLPVGLTLEPESHELTLRLLDQNGEGASDISLLSVTPLDRDLEPFESPIRYTDRDTLKVRVPTGSYGVSAIIARGGGDYWYESDILITGEPYVRVTKDTALTLGGKTATRLGNTVPTKGVQRIYQLAGLKQTQPSAPPGRATPISTDISVEFKHRSPAYWSVPSRTSDKRSDFTTYYREDLAAGYEYATDDEYSKPTATGPVYYLANAHRGGVPAKLTGKVGTEGLARIDARYAQSQATTWANGPFPLKSKLVTARIAGIDTGGRRVNVKSPGTRTEYYSASPDVAWTQELRQTWQNYDSDDPRTDGALYTAPETLRGGSRRTEKWNYPVAGGPALVAGATSPLTRTGSTLTADLPLTGDSNPRHRSVGDHYLVDSVDYTLSRDGKRIPRTREGAEEFPRASWINGWDIPAGNDTYTLKATAVRDFWYTLSTEVRASWTFAAGATPGGGRTAGLPLSSVRWQPATDNQSRAKDNRRAKVPFTVQRVGGTGGKDKERGKLRSLTVEASYDNGTTWKKVPVRRYGKDGLQGQALLRYPKLSTLDAKYLDVNGDGYVSLRVRGKDAVSSFALTVKKAYKLKAAS</sequence>
<dbReference type="GO" id="GO:0006508">
    <property type="term" value="P:proteolysis"/>
    <property type="evidence" value="ECO:0007669"/>
    <property type="project" value="UniProtKB-KW"/>
</dbReference>
<dbReference type="SUPFAM" id="SSF52743">
    <property type="entry name" value="Subtilisin-like"/>
    <property type="match status" value="1"/>
</dbReference>
<evidence type="ECO:0000256" key="9">
    <source>
        <dbReference type="SAM" id="SignalP"/>
    </source>
</evidence>
<evidence type="ECO:0000259" key="10">
    <source>
        <dbReference type="Pfam" id="PF00082"/>
    </source>
</evidence>
<evidence type="ECO:0000256" key="5">
    <source>
        <dbReference type="PIRSR" id="PIRSR615500-1"/>
    </source>
</evidence>
<dbReference type="InterPro" id="IPR036852">
    <property type="entry name" value="Peptidase_S8/S53_dom_sf"/>
</dbReference>
<dbReference type="PANTHER" id="PTHR43806:SF65">
    <property type="entry name" value="SERINE PROTEASE APRX"/>
    <property type="match status" value="1"/>
</dbReference>
<feature type="signal peptide" evidence="9">
    <location>
        <begin position="1"/>
        <end position="29"/>
    </location>
</feature>
<evidence type="ECO:0000256" key="4">
    <source>
        <dbReference type="ARBA" id="ARBA00022825"/>
    </source>
</evidence>
<evidence type="ECO:0000313" key="12">
    <source>
        <dbReference type="Proteomes" id="UP000253868"/>
    </source>
</evidence>
<dbReference type="OrthoDB" id="614750at2"/>
<dbReference type="PROSITE" id="PS00137">
    <property type="entry name" value="SUBTILASE_HIS"/>
    <property type="match status" value="1"/>
</dbReference>
<feature type="active site" description="Charge relay system" evidence="5 6">
    <location>
        <position position="323"/>
    </location>
</feature>
<evidence type="ECO:0000256" key="1">
    <source>
        <dbReference type="ARBA" id="ARBA00011073"/>
    </source>
</evidence>
<dbReference type="InterPro" id="IPR022398">
    <property type="entry name" value="Peptidase_S8_His-AS"/>
</dbReference>
<comment type="similarity">
    <text evidence="1 6 7">Belongs to the peptidase S8 family.</text>
</comment>
<dbReference type="PANTHER" id="PTHR43806">
    <property type="entry name" value="PEPTIDASE S8"/>
    <property type="match status" value="1"/>
</dbReference>
<evidence type="ECO:0000256" key="8">
    <source>
        <dbReference type="SAM" id="MobiDB-lite"/>
    </source>
</evidence>
<dbReference type="InterPro" id="IPR015500">
    <property type="entry name" value="Peptidase_S8_subtilisin-rel"/>
</dbReference>
<keyword evidence="12" id="KW-1185">Reference proteome</keyword>
<dbReference type="GO" id="GO:0004252">
    <property type="term" value="F:serine-type endopeptidase activity"/>
    <property type="evidence" value="ECO:0007669"/>
    <property type="project" value="UniProtKB-UniRule"/>
</dbReference>
<dbReference type="KEGG" id="spad:DVK44_20595"/>
<evidence type="ECO:0000256" key="3">
    <source>
        <dbReference type="ARBA" id="ARBA00022801"/>
    </source>
</evidence>
<reference evidence="12" key="1">
    <citation type="submission" date="2018-07" db="EMBL/GenBank/DDBJ databases">
        <authorList>
            <person name="Zhao J."/>
        </authorList>
    </citation>
    <scope>NUCLEOTIDE SEQUENCE [LARGE SCALE GENOMIC DNA]</scope>
    <source>
        <strain evidence="12">GSSD-12</strain>
    </source>
</reference>
<evidence type="ECO:0000256" key="7">
    <source>
        <dbReference type="RuleBase" id="RU003355"/>
    </source>
</evidence>
<keyword evidence="4 6" id="KW-0720">Serine protease</keyword>
<name>A0A345HSH4_9ACTN</name>
<dbReference type="Gene3D" id="3.40.50.200">
    <property type="entry name" value="Peptidase S8/S53 domain"/>
    <property type="match status" value="1"/>
</dbReference>
<evidence type="ECO:0000313" key="11">
    <source>
        <dbReference type="EMBL" id="AXG79648.1"/>
    </source>
</evidence>
<feature type="domain" description="Peptidase S8/S53" evidence="10">
    <location>
        <begin position="279"/>
        <end position="542"/>
    </location>
</feature>
<proteinExistence type="inferred from homology"/>
<dbReference type="Proteomes" id="UP000253868">
    <property type="component" value="Chromosome"/>
</dbReference>
<keyword evidence="3 6" id="KW-0378">Hydrolase</keyword>
<feature type="chain" id="PRO_5016724787" description="Peptidase S8/S53 domain-containing protein" evidence="9">
    <location>
        <begin position="30"/>
        <end position="1253"/>
    </location>
</feature>